<proteinExistence type="predicted"/>
<feature type="chain" id="PRO_5045714850" description="GH18 domain-containing protein" evidence="1">
    <location>
        <begin position="20"/>
        <end position="417"/>
    </location>
</feature>
<accession>A0ABR1K2Q9</accession>
<keyword evidence="4" id="KW-1185">Reference proteome</keyword>
<name>A0ABR1K2Q9_9AGAR</name>
<sequence>MFSPVYFALFAYSLSFVHAASPKVATAWFAGWHTANSTPTFGVNDVSWEKYTKLTYAFAETTEDPSKLSLEGSFGENLPSFVEEAHKHNVSAAISIGGWTGSRFWSSAIGSPENRTIFVKTVTDFATQYGLDALDFDWEYPNRQGLGCNVVNANDTANFLEFLKELRLDPVGSQLALSAAVSITPFNDASGNPSTDVSEFAKYLNYIAIMNYDIWGSWSSAVGPNAPLNDTCATSANQQGSAVFAVNKWRNAGFPLDQIVLGVAAYGHSFSVSKADAFANGSSTELAAYPPFNASAFPLGDSWDTSAGTVDKCGVPQNNGGNWDFWAVVQAGLLDQEGKPVDGVPYRFDECSKMPYVYKEDKEVMISFDNPESFTAKGEFIGDMGLAGFAMWEAGGDHNDLLLDAIREAAGFEDDCY</sequence>
<gene>
    <name evidence="3" type="ORF">VKT23_001773</name>
</gene>
<dbReference type="Gene3D" id="3.20.20.80">
    <property type="entry name" value="Glycosidases"/>
    <property type="match status" value="1"/>
</dbReference>
<dbReference type="PANTHER" id="PTHR11177">
    <property type="entry name" value="CHITINASE"/>
    <property type="match status" value="1"/>
</dbReference>
<dbReference type="PROSITE" id="PS51910">
    <property type="entry name" value="GH18_2"/>
    <property type="match status" value="1"/>
</dbReference>
<dbReference type="Proteomes" id="UP001498398">
    <property type="component" value="Unassembled WGS sequence"/>
</dbReference>
<dbReference type="SUPFAM" id="SSF51445">
    <property type="entry name" value="(Trans)glycosidases"/>
    <property type="match status" value="1"/>
</dbReference>
<evidence type="ECO:0000259" key="2">
    <source>
        <dbReference type="PROSITE" id="PS51910"/>
    </source>
</evidence>
<dbReference type="SUPFAM" id="SSF54556">
    <property type="entry name" value="Chitinase insertion domain"/>
    <property type="match status" value="1"/>
</dbReference>
<dbReference type="InterPro" id="IPR050314">
    <property type="entry name" value="Glycosyl_Hydrlase_18"/>
</dbReference>
<evidence type="ECO:0000313" key="4">
    <source>
        <dbReference type="Proteomes" id="UP001498398"/>
    </source>
</evidence>
<protein>
    <recommendedName>
        <fullName evidence="2">GH18 domain-containing protein</fullName>
    </recommendedName>
</protein>
<keyword evidence="1" id="KW-0732">Signal</keyword>
<reference evidence="3 4" key="1">
    <citation type="submission" date="2024-01" db="EMBL/GenBank/DDBJ databases">
        <title>A draft genome for the cacao thread blight pathogen Marasmiellus scandens.</title>
        <authorList>
            <person name="Baruah I.K."/>
            <person name="Leung J."/>
            <person name="Bukari Y."/>
            <person name="Amoako-Attah I."/>
            <person name="Meinhardt L.W."/>
            <person name="Bailey B.A."/>
            <person name="Cohen S.P."/>
        </authorList>
    </citation>
    <scope>NUCLEOTIDE SEQUENCE [LARGE SCALE GENOMIC DNA]</scope>
    <source>
        <strain evidence="3 4">GH-19</strain>
    </source>
</reference>
<dbReference type="InterPro" id="IPR011583">
    <property type="entry name" value="Chitinase_II/V-like_cat"/>
</dbReference>
<dbReference type="InterPro" id="IPR017853">
    <property type="entry name" value="GH"/>
</dbReference>
<feature type="signal peptide" evidence="1">
    <location>
        <begin position="1"/>
        <end position="19"/>
    </location>
</feature>
<dbReference type="InterPro" id="IPR001223">
    <property type="entry name" value="Glyco_hydro18_cat"/>
</dbReference>
<dbReference type="InterPro" id="IPR029070">
    <property type="entry name" value="Chitinase_insertion_sf"/>
</dbReference>
<comment type="caution">
    <text evidence="3">The sequence shown here is derived from an EMBL/GenBank/DDBJ whole genome shotgun (WGS) entry which is preliminary data.</text>
</comment>
<dbReference type="PANTHER" id="PTHR11177:SF392">
    <property type="entry name" value="HAP41P"/>
    <property type="match status" value="1"/>
</dbReference>
<feature type="domain" description="GH18" evidence="2">
    <location>
        <begin position="23"/>
        <end position="413"/>
    </location>
</feature>
<organism evidence="3 4">
    <name type="scientific">Marasmiellus scandens</name>
    <dbReference type="NCBI Taxonomy" id="2682957"/>
    <lineage>
        <taxon>Eukaryota</taxon>
        <taxon>Fungi</taxon>
        <taxon>Dikarya</taxon>
        <taxon>Basidiomycota</taxon>
        <taxon>Agaricomycotina</taxon>
        <taxon>Agaricomycetes</taxon>
        <taxon>Agaricomycetidae</taxon>
        <taxon>Agaricales</taxon>
        <taxon>Marasmiineae</taxon>
        <taxon>Omphalotaceae</taxon>
        <taxon>Marasmiellus</taxon>
    </lineage>
</organism>
<dbReference type="Pfam" id="PF00704">
    <property type="entry name" value="Glyco_hydro_18"/>
    <property type="match status" value="1"/>
</dbReference>
<dbReference type="SMART" id="SM00636">
    <property type="entry name" value="Glyco_18"/>
    <property type="match status" value="1"/>
</dbReference>
<evidence type="ECO:0000313" key="3">
    <source>
        <dbReference type="EMBL" id="KAK7470344.1"/>
    </source>
</evidence>
<evidence type="ECO:0000256" key="1">
    <source>
        <dbReference type="SAM" id="SignalP"/>
    </source>
</evidence>
<dbReference type="Gene3D" id="3.10.50.10">
    <property type="match status" value="1"/>
</dbReference>
<dbReference type="EMBL" id="JBANRG010000002">
    <property type="protein sequence ID" value="KAK7470344.1"/>
    <property type="molecule type" value="Genomic_DNA"/>
</dbReference>